<comment type="caution">
    <text evidence="6">The sequence shown here is derived from an EMBL/GenBank/DDBJ whole genome shotgun (WGS) entry which is preliminary data.</text>
</comment>
<dbReference type="Gene3D" id="2.40.50.140">
    <property type="entry name" value="Nucleic acid-binding proteins"/>
    <property type="match status" value="1"/>
</dbReference>
<dbReference type="SMART" id="SM00382">
    <property type="entry name" value="AAA"/>
    <property type="match status" value="1"/>
</dbReference>
<keyword evidence="2" id="KW-0813">Transport</keyword>
<name>A3TY91_PSEBH</name>
<dbReference type="CDD" id="cd03301">
    <property type="entry name" value="ABC_MalK_N"/>
    <property type="match status" value="1"/>
</dbReference>
<dbReference type="SUPFAM" id="SSF52540">
    <property type="entry name" value="P-loop containing nucleoside triphosphate hydrolases"/>
    <property type="match status" value="1"/>
</dbReference>
<protein>
    <submittedName>
        <fullName evidence="6">Sugar ABC transporter, ATP-binding protein</fullName>
    </submittedName>
</protein>
<evidence type="ECO:0000256" key="3">
    <source>
        <dbReference type="ARBA" id="ARBA00022741"/>
    </source>
</evidence>
<keyword evidence="7" id="KW-1185">Reference proteome</keyword>
<dbReference type="AlphaFoldDB" id="A3TY91"/>
<dbReference type="InterPro" id="IPR027417">
    <property type="entry name" value="P-loop_NTPase"/>
</dbReference>
<dbReference type="PANTHER" id="PTHR43875">
    <property type="entry name" value="MALTODEXTRIN IMPORT ATP-BINDING PROTEIN MSMX"/>
    <property type="match status" value="1"/>
</dbReference>
<dbReference type="GO" id="GO:0055052">
    <property type="term" value="C:ATP-binding cassette (ABC) transporter complex, substrate-binding subunit-containing"/>
    <property type="evidence" value="ECO:0007669"/>
    <property type="project" value="TreeGrafter"/>
</dbReference>
<dbReference type="InterPro" id="IPR015855">
    <property type="entry name" value="ABC_transpr_MalK-like"/>
</dbReference>
<evidence type="ECO:0000256" key="1">
    <source>
        <dbReference type="ARBA" id="ARBA00005417"/>
    </source>
</evidence>
<dbReference type="STRING" id="252305.OB2597_13313"/>
<dbReference type="Proteomes" id="UP000004318">
    <property type="component" value="Unassembled WGS sequence"/>
</dbReference>
<organism evidence="6 7">
    <name type="scientific">Pseudooceanicola batsensis (strain ATCC BAA-863 / DSM 15984 / KCTC 12145 / HTCC2597)</name>
    <name type="common">Oceanicola batsensis</name>
    <dbReference type="NCBI Taxonomy" id="252305"/>
    <lineage>
        <taxon>Bacteria</taxon>
        <taxon>Pseudomonadati</taxon>
        <taxon>Pseudomonadota</taxon>
        <taxon>Alphaproteobacteria</taxon>
        <taxon>Rhodobacterales</taxon>
        <taxon>Paracoccaceae</taxon>
        <taxon>Pseudooceanicola</taxon>
    </lineage>
</organism>
<dbReference type="OrthoDB" id="9802264at2"/>
<evidence type="ECO:0000256" key="2">
    <source>
        <dbReference type="ARBA" id="ARBA00022448"/>
    </source>
</evidence>
<dbReference type="InterPro" id="IPR017871">
    <property type="entry name" value="ABC_transporter-like_CS"/>
</dbReference>
<dbReference type="GO" id="GO:0005524">
    <property type="term" value="F:ATP binding"/>
    <property type="evidence" value="ECO:0007669"/>
    <property type="project" value="UniProtKB-KW"/>
</dbReference>
<comment type="similarity">
    <text evidence="1">Belongs to the ABC transporter superfamily.</text>
</comment>
<dbReference type="InterPro" id="IPR047641">
    <property type="entry name" value="ABC_transpr_MalK/UgpC-like"/>
</dbReference>
<dbReference type="EMBL" id="AAMO01000005">
    <property type="protein sequence ID" value="EAQ03125.1"/>
    <property type="molecule type" value="Genomic_DNA"/>
</dbReference>
<dbReference type="Pfam" id="PF00005">
    <property type="entry name" value="ABC_tran"/>
    <property type="match status" value="1"/>
</dbReference>
<feature type="domain" description="ABC transporter" evidence="5">
    <location>
        <begin position="4"/>
        <end position="252"/>
    </location>
</feature>
<evidence type="ECO:0000256" key="4">
    <source>
        <dbReference type="ARBA" id="ARBA00022840"/>
    </source>
</evidence>
<dbReference type="GO" id="GO:0016887">
    <property type="term" value="F:ATP hydrolysis activity"/>
    <property type="evidence" value="ECO:0007669"/>
    <property type="project" value="InterPro"/>
</dbReference>
<dbReference type="RefSeq" id="WP_009806879.1">
    <property type="nucleotide sequence ID" value="NZ_CH724131.1"/>
</dbReference>
<accession>A3TY91</accession>
<dbReference type="GO" id="GO:0008643">
    <property type="term" value="P:carbohydrate transport"/>
    <property type="evidence" value="ECO:0007669"/>
    <property type="project" value="InterPro"/>
</dbReference>
<evidence type="ECO:0000259" key="5">
    <source>
        <dbReference type="PROSITE" id="PS50893"/>
    </source>
</evidence>
<dbReference type="InterPro" id="IPR008995">
    <property type="entry name" value="Mo/tungstate-bd_C_term_dom"/>
</dbReference>
<dbReference type="Gene3D" id="3.40.50.300">
    <property type="entry name" value="P-loop containing nucleotide triphosphate hydrolases"/>
    <property type="match status" value="1"/>
</dbReference>
<dbReference type="InterPro" id="IPR012340">
    <property type="entry name" value="NA-bd_OB-fold"/>
</dbReference>
<dbReference type="SUPFAM" id="SSF50331">
    <property type="entry name" value="MOP-like"/>
    <property type="match status" value="1"/>
</dbReference>
<dbReference type="PANTHER" id="PTHR43875:SF1">
    <property type="entry name" value="OSMOPROTECTIVE COMPOUNDS UPTAKE ATP-BINDING PROTEIN GGTA"/>
    <property type="match status" value="1"/>
</dbReference>
<dbReference type="Gene3D" id="2.40.50.100">
    <property type="match status" value="1"/>
</dbReference>
<dbReference type="Pfam" id="PF08402">
    <property type="entry name" value="TOBE_2"/>
    <property type="match status" value="1"/>
</dbReference>
<dbReference type="GO" id="GO:0140359">
    <property type="term" value="F:ABC-type transporter activity"/>
    <property type="evidence" value="ECO:0007669"/>
    <property type="project" value="InterPro"/>
</dbReference>
<dbReference type="PROSITE" id="PS50893">
    <property type="entry name" value="ABC_TRANSPORTER_2"/>
    <property type="match status" value="1"/>
</dbReference>
<dbReference type="InterPro" id="IPR003439">
    <property type="entry name" value="ABC_transporter-like_ATP-bd"/>
</dbReference>
<dbReference type="InterPro" id="IPR003593">
    <property type="entry name" value="AAA+_ATPase"/>
</dbReference>
<dbReference type="PROSITE" id="PS00211">
    <property type="entry name" value="ABC_TRANSPORTER_1"/>
    <property type="match status" value="1"/>
</dbReference>
<gene>
    <name evidence="6" type="ORF">OB2597_13313</name>
</gene>
<reference evidence="6 7" key="1">
    <citation type="journal article" date="2010" name="J. Bacteriol.">
        <title>Genome sequences of Oceanicola granulosus HTCC2516(T) and Oceanicola batsensis HTCC2597(TDelta).</title>
        <authorList>
            <person name="Thrash J.C."/>
            <person name="Cho J.C."/>
            <person name="Vergin K.L."/>
            <person name="Giovannoni S.J."/>
        </authorList>
    </citation>
    <scope>NUCLEOTIDE SEQUENCE [LARGE SCALE GENOMIC DNA]</scope>
    <source>
        <strain evidence="7">ATCC BAA-863 / DSM 15984 / KCTC 12145 / HTCC2597</strain>
    </source>
</reference>
<dbReference type="InterPro" id="IPR013611">
    <property type="entry name" value="Transp-assoc_OB_typ2"/>
</dbReference>
<dbReference type="HOGENOM" id="CLU_000604_1_1_5"/>
<evidence type="ECO:0000313" key="7">
    <source>
        <dbReference type="Proteomes" id="UP000004318"/>
    </source>
</evidence>
<sequence>MAGLILRQIAKTFGETRVLRGISLDIADGEFVSLVGPSGCGKSTLLRIIAGLEAQSSGEVLIGGEDVTGVRASDRNLSMVFQSYALYPHLTVGENIAVPLRMRQLTAAQRLPVIGSLMPGARARGREIAGAVSEAARTLDIDGLLERKPGQLSGGQRQRVALGRALVREPAAFLLDEPLSNLDAKLRVHTRAEIAELHRQLRATFVYVTHDQVEAMTMSDRIAVMMGGEILQCAAPGVVYDDPEDLRVAEFIGSPKINLLPADVGDGGRLSVMGHPLDLAVPSGARGVRIGLRPEALVVADAGAPLVGRVVHFENLGSDLFAQVAVPGLEDRVVLRASPRMRSSLRLDATVALSFDPAAALVFDGAGKRLRDLRRPAANRHREAVL</sequence>
<evidence type="ECO:0000313" key="6">
    <source>
        <dbReference type="EMBL" id="EAQ03125.1"/>
    </source>
</evidence>
<keyword evidence="4 6" id="KW-0067">ATP-binding</keyword>
<dbReference type="eggNOG" id="COG3842">
    <property type="taxonomic scope" value="Bacteria"/>
</dbReference>
<keyword evidence="3" id="KW-0547">Nucleotide-binding</keyword>
<dbReference type="FunFam" id="3.40.50.300:FF:000042">
    <property type="entry name" value="Maltose/maltodextrin ABC transporter, ATP-binding protein"/>
    <property type="match status" value="1"/>
</dbReference>
<proteinExistence type="inferred from homology"/>